<feature type="transmembrane region" description="Helical" evidence="1">
    <location>
        <begin position="92"/>
        <end position="109"/>
    </location>
</feature>
<proteinExistence type="predicted"/>
<keyword evidence="1" id="KW-1133">Transmembrane helix</keyword>
<evidence type="ECO:0000256" key="1">
    <source>
        <dbReference type="SAM" id="Phobius"/>
    </source>
</evidence>
<name>A0A1H2LER4_9PSED</name>
<dbReference type="Pfam" id="PF05857">
    <property type="entry name" value="TraX"/>
    <property type="match status" value="1"/>
</dbReference>
<feature type="transmembrane region" description="Helical" evidence="1">
    <location>
        <begin position="180"/>
        <end position="200"/>
    </location>
</feature>
<dbReference type="EMBL" id="LT629797">
    <property type="protein sequence ID" value="SDU79205.1"/>
    <property type="molecule type" value="Genomic_DNA"/>
</dbReference>
<protein>
    <submittedName>
        <fullName evidence="2">TraX protein</fullName>
    </submittedName>
</protein>
<evidence type="ECO:0000313" key="2">
    <source>
        <dbReference type="EMBL" id="SDU79205.1"/>
    </source>
</evidence>
<feature type="transmembrane region" description="Helical" evidence="1">
    <location>
        <begin position="138"/>
        <end position="160"/>
    </location>
</feature>
<dbReference type="RefSeq" id="WP_092375416.1">
    <property type="nucleotide sequence ID" value="NZ_LT629797.1"/>
</dbReference>
<evidence type="ECO:0000313" key="3">
    <source>
        <dbReference type="Proteomes" id="UP000198675"/>
    </source>
</evidence>
<keyword evidence="1" id="KW-0472">Membrane</keyword>
<dbReference type="AlphaFoldDB" id="A0A1H2LER4"/>
<feature type="transmembrane region" description="Helical" evidence="1">
    <location>
        <begin position="32"/>
        <end position="52"/>
    </location>
</feature>
<sequence>MRSTSLDLVKWLAMLTMVIDHLRYLWPEETAWLFVVGRFAFPLFCVGIAANVSRSRPGDLYSDNNFRYLRWLLAFSLISELPYRALSEMSNTLNVMPTLMLGLIVAWSVHHSDRAGLMLGLFTLTVATVLHDRLMYGAFGVLLPATMVLAVQRPGVTWLIPAVFSVLANSRDGWIGAGPFGTWWAMATTFAAPLVGLWLLRQKITQHIWPVGRWGYYFYPGHLAVLALFRAAL</sequence>
<accession>A0A1H2LER4</accession>
<organism evidence="2 3">
    <name type="scientific">Pseudomonas sihuiensis</name>
    <dbReference type="NCBI Taxonomy" id="1274359"/>
    <lineage>
        <taxon>Bacteria</taxon>
        <taxon>Pseudomonadati</taxon>
        <taxon>Pseudomonadota</taxon>
        <taxon>Gammaproteobacteria</taxon>
        <taxon>Pseudomonadales</taxon>
        <taxon>Pseudomonadaceae</taxon>
        <taxon>Pseudomonas</taxon>
    </lineage>
</organism>
<reference evidence="3" key="1">
    <citation type="submission" date="2016-10" db="EMBL/GenBank/DDBJ databases">
        <authorList>
            <person name="Varghese N."/>
            <person name="Submissions S."/>
        </authorList>
    </citation>
    <scope>NUCLEOTIDE SEQUENCE [LARGE SCALE GENOMIC DNA]</scope>
    <source>
        <strain evidence="3">KCTC 32246</strain>
    </source>
</reference>
<dbReference type="Proteomes" id="UP000198675">
    <property type="component" value="Chromosome I"/>
</dbReference>
<dbReference type="InterPro" id="IPR008875">
    <property type="entry name" value="TraX"/>
</dbReference>
<keyword evidence="3" id="KW-1185">Reference proteome</keyword>
<gene>
    <name evidence="2" type="ORF">SAMN05216363_1283</name>
</gene>
<feature type="transmembrane region" description="Helical" evidence="1">
    <location>
        <begin position="115"/>
        <end position="131"/>
    </location>
</feature>
<keyword evidence="1" id="KW-0812">Transmembrane</keyword>